<accession>L7EZ32</accession>
<comment type="caution">
    <text evidence="2">The sequence shown here is derived from an EMBL/GenBank/DDBJ whole genome shotgun (WGS) entry which is preliminary data.</text>
</comment>
<name>L7EZ32_STRT8</name>
<gene>
    <name evidence="2" type="ORF">STRTUCAR8_05575</name>
</gene>
<dbReference type="Proteomes" id="UP000010931">
    <property type="component" value="Unassembled WGS sequence"/>
</dbReference>
<feature type="compositionally biased region" description="Basic and acidic residues" evidence="1">
    <location>
        <begin position="302"/>
        <end position="314"/>
    </location>
</feature>
<dbReference type="EMBL" id="AEJB01000475">
    <property type="protein sequence ID" value="ELP64134.1"/>
    <property type="molecule type" value="Genomic_DNA"/>
</dbReference>
<proteinExistence type="predicted"/>
<evidence type="ECO:0000256" key="1">
    <source>
        <dbReference type="SAM" id="MobiDB-lite"/>
    </source>
</evidence>
<reference evidence="2 3" key="1">
    <citation type="journal article" date="2011" name="Plasmid">
        <title>Streptomyces turgidiscabies Car8 contains a modular pathogenicity island that shares virulence genes with other actinobacterial plant pathogens.</title>
        <authorList>
            <person name="Huguet-Tapia J.C."/>
            <person name="Badger J.H."/>
            <person name="Loria R."/>
            <person name="Pettis G.S."/>
        </authorList>
    </citation>
    <scope>NUCLEOTIDE SEQUENCE [LARGE SCALE GENOMIC DNA]</scope>
    <source>
        <strain evidence="2 3">Car8</strain>
    </source>
</reference>
<organism evidence="2 3">
    <name type="scientific">Streptomyces turgidiscabies (strain Car8)</name>
    <dbReference type="NCBI Taxonomy" id="698760"/>
    <lineage>
        <taxon>Bacteria</taxon>
        <taxon>Bacillati</taxon>
        <taxon>Actinomycetota</taxon>
        <taxon>Actinomycetes</taxon>
        <taxon>Kitasatosporales</taxon>
        <taxon>Streptomycetaceae</taxon>
        <taxon>Streptomyces</taxon>
    </lineage>
</organism>
<evidence type="ECO:0000313" key="2">
    <source>
        <dbReference type="EMBL" id="ELP64134.1"/>
    </source>
</evidence>
<dbReference type="AlphaFoldDB" id="L7EZ32"/>
<protein>
    <submittedName>
        <fullName evidence="2">Uncharacterized protein</fullName>
    </submittedName>
</protein>
<feature type="region of interest" description="Disordered" evidence="1">
    <location>
        <begin position="301"/>
        <end position="333"/>
    </location>
</feature>
<dbReference type="PATRIC" id="fig|698760.3.peg.6963"/>
<evidence type="ECO:0000313" key="3">
    <source>
        <dbReference type="Proteomes" id="UP000010931"/>
    </source>
</evidence>
<sequence length="410" mass="43419">MNGGVTVVVDSHHPVIVCSNAAATPVRLPPGLIGIHANLPGLRPPAVLGSRAKLDSLQLQVLPLLSHEPQLLPDELPLLADLLSLTLDRLVGKPGRATREHCRYGRRNVAPLQRAHATLLTLCSVSSSRRPTVPSWFLHAPVTTVLTPVTGELSVTERTQPHSSLTAAAMMPPQPPRPGGTMRILHLATIAAVAALSLTACSSDTDSGDSKAAAPPYKIVKQEARGKTRNLTVEVNTTKDLRGVFDSVTNDLSVEAGYWVIINCSTGGTASVDNRLANGRYAVGNMGAAVTGLNEGGSDFSINKDRSCPDKEPAPDYSSARKAAGIPERPTGKKRQDLLDTLAAAAPDVVRYEDKAVDAARNQCSALNDTGVNRIDWLASQRFTYKDVTTTEAQGAKINAALKSSGFCKV</sequence>
<keyword evidence="3" id="KW-1185">Reference proteome</keyword>